<evidence type="ECO:0000256" key="7">
    <source>
        <dbReference type="ARBA" id="ARBA00022984"/>
    </source>
</evidence>
<dbReference type="GO" id="GO:0005524">
    <property type="term" value="F:ATP binding"/>
    <property type="evidence" value="ECO:0007669"/>
    <property type="project" value="UniProtKB-UniRule"/>
</dbReference>
<dbReference type="SUPFAM" id="SSF63418">
    <property type="entry name" value="MurE/MurF N-terminal domain"/>
    <property type="match status" value="1"/>
</dbReference>
<comment type="catalytic activity">
    <reaction evidence="10 11">
        <text>D-alanyl-D-alanine + UDP-N-acetyl-alpha-D-muramoyl-L-alanyl-gamma-D-glutamyl-meso-2,6-diaminopimelate + ATP = UDP-N-acetyl-alpha-D-muramoyl-L-alanyl-gamma-D-glutamyl-meso-2,6-diaminopimeloyl-D-alanyl-D-alanine + ADP + phosphate + H(+)</text>
        <dbReference type="Rhea" id="RHEA:28374"/>
        <dbReference type="ChEBI" id="CHEBI:15378"/>
        <dbReference type="ChEBI" id="CHEBI:30616"/>
        <dbReference type="ChEBI" id="CHEBI:43474"/>
        <dbReference type="ChEBI" id="CHEBI:57822"/>
        <dbReference type="ChEBI" id="CHEBI:61386"/>
        <dbReference type="ChEBI" id="CHEBI:83905"/>
        <dbReference type="ChEBI" id="CHEBI:456216"/>
        <dbReference type="EC" id="6.3.2.10"/>
    </reaction>
</comment>
<comment type="subcellular location">
    <subcellularLocation>
        <location evidence="10 11">Cytoplasm</location>
    </subcellularLocation>
</comment>
<keyword evidence="1 10" id="KW-0963">Cytoplasm</keyword>
<dbReference type="GO" id="GO:0071555">
    <property type="term" value="P:cell wall organization"/>
    <property type="evidence" value="ECO:0007669"/>
    <property type="project" value="UniProtKB-KW"/>
</dbReference>
<evidence type="ECO:0000256" key="6">
    <source>
        <dbReference type="ARBA" id="ARBA00022960"/>
    </source>
</evidence>
<protein>
    <recommendedName>
        <fullName evidence="10 11">UDP-N-acetylmuramoyl-tripeptide--D-alanyl-D-alanine ligase</fullName>
        <ecNumber evidence="10 11">6.3.2.10</ecNumber>
    </recommendedName>
    <alternativeName>
        <fullName evidence="10">D-alanyl-D-alanine-adding enzyme</fullName>
    </alternativeName>
</protein>
<dbReference type="GO" id="GO:0009252">
    <property type="term" value="P:peptidoglycan biosynthetic process"/>
    <property type="evidence" value="ECO:0007669"/>
    <property type="project" value="UniProtKB-UniRule"/>
</dbReference>
<dbReference type="Gene3D" id="3.90.190.20">
    <property type="entry name" value="Mur ligase, C-terminal domain"/>
    <property type="match status" value="1"/>
</dbReference>
<dbReference type="InterPro" id="IPR013221">
    <property type="entry name" value="Mur_ligase_cen"/>
</dbReference>
<dbReference type="EC" id="6.3.2.10" evidence="10 11"/>
<evidence type="ECO:0000256" key="11">
    <source>
        <dbReference type="RuleBase" id="RU004136"/>
    </source>
</evidence>
<comment type="pathway">
    <text evidence="10 11">Cell wall biogenesis; peptidoglycan biosynthesis.</text>
</comment>
<evidence type="ECO:0000256" key="3">
    <source>
        <dbReference type="ARBA" id="ARBA00022618"/>
    </source>
</evidence>
<evidence type="ECO:0000259" key="14">
    <source>
        <dbReference type="Pfam" id="PF08245"/>
    </source>
</evidence>
<evidence type="ECO:0000256" key="5">
    <source>
        <dbReference type="ARBA" id="ARBA00022840"/>
    </source>
</evidence>
<evidence type="ECO:0000256" key="8">
    <source>
        <dbReference type="ARBA" id="ARBA00023306"/>
    </source>
</evidence>
<dbReference type="OrthoDB" id="9801978at2"/>
<dbReference type="GO" id="GO:0008766">
    <property type="term" value="F:UDP-N-acetylmuramoylalanyl-D-glutamyl-2,6-diaminopimelate-D-alanyl-D-alanine ligase activity"/>
    <property type="evidence" value="ECO:0007669"/>
    <property type="project" value="RHEA"/>
</dbReference>
<keyword evidence="8 10" id="KW-0131">Cell cycle</keyword>
<dbReference type="Pfam" id="PF01225">
    <property type="entry name" value="Mur_ligase"/>
    <property type="match status" value="1"/>
</dbReference>
<sequence length="463" mass="48949">MGEGLNLDLQAASQAFGGRWLNGPPQTLIQRVQTDSRQVQPGDLFVALKGARFDAHAFLPQVMAAGAAAAMVSAVDPALLLPQWVVKDTRAGLGSLAAWHAQQLNTRRVAVTGSNGKTSVKEMLAQVLSRVGDTLATQGNLNNDIGVPLTLLRLRAHHRFAVIETGANHVGEIARLGQWVRPEGGIITQAAPAHVGEFGGLHAIVRAKGELIDTVQPGGWIVLNRDSTGFAYWYSRARQRSLAIYTFGRHADVQVRIASVQQRRGGLEGVLDVSGEQLPFSLPLWGLHHAHNLAAVVAAVRAMGLSATAAIEALMGFRGAPGRMQPIALRGGGVLMDDSYNANPASVRAAVETLIRTGAPVAVCLGALAELGEESEVIHAELGRWLAEQGVQALWTFGQGAAPAATAFGAHGSLHEDHAAVGEAVAAWLAAHPQGMVLVKGSRSAAMERVIEYLRSEHADLFD</sequence>
<accession>A0A1N6DVH4</accession>
<dbReference type="GO" id="GO:0005737">
    <property type="term" value="C:cytoplasm"/>
    <property type="evidence" value="ECO:0007669"/>
    <property type="project" value="UniProtKB-SubCell"/>
</dbReference>
<dbReference type="PANTHER" id="PTHR43024">
    <property type="entry name" value="UDP-N-ACETYLMURAMOYL-TRIPEPTIDE--D-ALANYL-D-ALANINE LIGASE"/>
    <property type="match status" value="1"/>
</dbReference>
<comment type="function">
    <text evidence="10 11">Involved in cell wall formation. Catalyzes the final step in the synthesis of UDP-N-acetylmuramoyl-pentapeptide, the precursor of murein.</text>
</comment>
<dbReference type="GO" id="GO:0047480">
    <property type="term" value="F:UDP-N-acetylmuramoyl-tripeptide-D-alanyl-D-alanine ligase activity"/>
    <property type="evidence" value="ECO:0007669"/>
    <property type="project" value="UniProtKB-UniRule"/>
</dbReference>
<dbReference type="Gene3D" id="3.40.1390.10">
    <property type="entry name" value="MurE/MurF, N-terminal domain"/>
    <property type="match status" value="1"/>
</dbReference>
<feature type="domain" description="Mur ligase central" evidence="14">
    <location>
        <begin position="111"/>
        <end position="300"/>
    </location>
</feature>
<keyword evidence="9 10" id="KW-0961">Cell wall biogenesis/degradation</keyword>
<dbReference type="InterPro" id="IPR004101">
    <property type="entry name" value="Mur_ligase_C"/>
</dbReference>
<dbReference type="EMBL" id="FSRE01000001">
    <property type="protein sequence ID" value="SIN74789.1"/>
    <property type="molecule type" value="Genomic_DNA"/>
</dbReference>
<dbReference type="Pfam" id="PF08245">
    <property type="entry name" value="Mur_ligase_M"/>
    <property type="match status" value="1"/>
</dbReference>
<evidence type="ECO:0000256" key="9">
    <source>
        <dbReference type="ARBA" id="ARBA00023316"/>
    </source>
</evidence>
<dbReference type="GO" id="GO:0051301">
    <property type="term" value="P:cell division"/>
    <property type="evidence" value="ECO:0007669"/>
    <property type="project" value="UniProtKB-KW"/>
</dbReference>
<evidence type="ECO:0000259" key="12">
    <source>
        <dbReference type="Pfam" id="PF01225"/>
    </source>
</evidence>
<gene>
    <name evidence="10" type="primary">murF</name>
    <name evidence="15" type="ORF">SAMN05443662_0438</name>
</gene>
<dbReference type="HAMAP" id="MF_02019">
    <property type="entry name" value="MurF"/>
    <property type="match status" value="1"/>
</dbReference>
<dbReference type="GO" id="GO:0008360">
    <property type="term" value="P:regulation of cell shape"/>
    <property type="evidence" value="ECO:0007669"/>
    <property type="project" value="UniProtKB-KW"/>
</dbReference>
<evidence type="ECO:0000313" key="16">
    <source>
        <dbReference type="Proteomes" id="UP000198461"/>
    </source>
</evidence>
<dbReference type="AlphaFoldDB" id="A0A1N6DVH4"/>
<dbReference type="Gene3D" id="3.40.1190.10">
    <property type="entry name" value="Mur-like, catalytic domain"/>
    <property type="match status" value="1"/>
</dbReference>
<reference evidence="15 16" key="1">
    <citation type="submission" date="2016-11" db="EMBL/GenBank/DDBJ databases">
        <authorList>
            <person name="Jaros S."/>
            <person name="Januszkiewicz K."/>
            <person name="Wedrychowicz H."/>
        </authorList>
    </citation>
    <scope>NUCLEOTIDE SEQUENCE [LARGE SCALE GENOMIC DNA]</scope>
    <source>
        <strain evidence="15 16">DSM 17737</strain>
    </source>
</reference>
<evidence type="ECO:0000256" key="1">
    <source>
        <dbReference type="ARBA" id="ARBA00022490"/>
    </source>
</evidence>
<name>A0A1N6DVH4_9GAMM</name>
<keyword evidence="16" id="KW-1185">Reference proteome</keyword>
<proteinExistence type="inferred from homology"/>
<keyword evidence="2 10" id="KW-0436">Ligase</keyword>
<dbReference type="InterPro" id="IPR000713">
    <property type="entry name" value="Mur_ligase_N"/>
</dbReference>
<dbReference type="Proteomes" id="UP000198461">
    <property type="component" value="Unassembled WGS sequence"/>
</dbReference>
<organism evidence="15 16">
    <name type="scientific">Sulfurivirga caldicuralii</name>
    <dbReference type="NCBI Taxonomy" id="364032"/>
    <lineage>
        <taxon>Bacteria</taxon>
        <taxon>Pseudomonadati</taxon>
        <taxon>Pseudomonadota</taxon>
        <taxon>Gammaproteobacteria</taxon>
        <taxon>Thiotrichales</taxon>
        <taxon>Piscirickettsiaceae</taxon>
        <taxon>Sulfurivirga</taxon>
    </lineage>
</organism>
<dbReference type="InterPro" id="IPR051046">
    <property type="entry name" value="MurCDEF_CellWall_CoF430Synth"/>
</dbReference>
<evidence type="ECO:0000313" key="15">
    <source>
        <dbReference type="EMBL" id="SIN74789.1"/>
    </source>
</evidence>
<dbReference type="UniPathway" id="UPA00219"/>
<dbReference type="RefSeq" id="WP_084188191.1">
    <property type="nucleotide sequence ID" value="NZ_FSRE01000001.1"/>
</dbReference>
<dbReference type="SUPFAM" id="SSF53244">
    <property type="entry name" value="MurD-like peptide ligases, peptide-binding domain"/>
    <property type="match status" value="1"/>
</dbReference>
<dbReference type="NCBIfam" id="TIGR01143">
    <property type="entry name" value="murF"/>
    <property type="match status" value="1"/>
</dbReference>
<dbReference type="InterPro" id="IPR035911">
    <property type="entry name" value="MurE/MurF_N"/>
</dbReference>
<dbReference type="InterPro" id="IPR036565">
    <property type="entry name" value="Mur-like_cat_sf"/>
</dbReference>
<comment type="similarity">
    <text evidence="10">Belongs to the MurCDEF family. MurF subfamily.</text>
</comment>
<keyword evidence="5 10" id="KW-0067">ATP-binding</keyword>
<dbReference type="PANTHER" id="PTHR43024:SF1">
    <property type="entry name" value="UDP-N-ACETYLMURAMOYL-TRIPEPTIDE--D-ALANYL-D-ALANINE LIGASE"/>
    <property type="match status" value="1"/>
</dbReference>
<keyword evidence="6 10" id="KW-0133">Cell shape</keyword>
<dbReference type="InterPro" id="IPR036615">
    <property type="entry name" value="Mur_ligase_C_dom_sf"/>
</dbReference>
<keyword evidence="4 10" id="KW-0547">Nucleotide-binding</keyword>
<evidence type="ECO:0000256" key="10">
    <source>
        <dbReference type="HAMAP-Rule" id="MF_02019"/>
    </source>
</evidence>
<keyword evidence="3 10" id="KW-0132">Cell division</keyword>
<keyword evidence="7 10" id="KW-0573">Peptidoglycan synthesis</keyword>
<evidence type="ECO:0000256" key="4">
    <source>
        <dbReference type="ARBA" id="ARBA00022741"/>
    </source>
</evidence>
<feature type="binding site" evidence="10">
    <location>
        <begin position="113"/>
        <end position="119"/>
    </location>
    <ligand>
        <name>ATP</name>
        <dbReference type="ChEBI" id="CHEBI:30616"/>
    </ligand>
</feature>
<feature type="domain" description="Mur ligase C-terminal" evidence="13">
    <location>
        <begin position="322"/>
        <end position="443"/>
    </location>
</feature>
<evidence type="ECO:0000259" key="13">
    <source>
        <dbReference type="Pfam" id="PF02875"/>
    </source>
</evidence>
<evidence type="ECO:0000256" key="2">
    <source>
        <dbReference type="ARBA" id="ARBA00022598"/>
    </source>
</evidence>
<dbReference type="Pfam" id="PF02875">
    <property type="entry name" value="Mur_ligase_C"/>
    <property type="match status" value="1"/>
</dbReference>
<feature type="domain" description="Mur ligase N-terminal catalytic" evidence="12">
    <location>
        <begin position="29"/>
        <end position="76"/>
    </location>
</feature>
<dbReference type="SUPFAM" id="SSF53623">
    <property type="entry name" value="MurD-like peptide ligases, catalytic domain"/>
    <property type="match status" value="1"/>
</dbReference>
<dbReference type="STRING" id="364032.SAMN05443662_0438"/>
<dbReference type="InterPro" id="IPR005863">
    <property type="entry name" value="UDP-N-AcMur_synth"/>
</dbReference>